<feature type="domain" description="Flavodoxin-like" evidence="1">
    <location>
        <begin position="22"/>
        <end position="162"/>
    </location>
</feature>
<dbReference type="RefSeq" id="WP_316041805.1">
    <property type="nucleotide sequence ID" value="NZ_FUHZ01000058.1"/>
</dbReference>
<comment type="caution">
    <text evidence="2">The sequence shown here is derived from an EMBL/GenBank/DDBJ whole genome shotgun (WGS) entry which is preliminary data.</text>
</comment>
<dbReference type="GO" id="GO:0016651">
    <property type="term" value="F:oxidoreductase activity, acting on NAD(P)H"/>
    <property type="evidence" value="ECO:0007669"/>
    <property type="project" value="UniProtKB-ARBA"/>
</dbReference>
<accession>A0ABD0AME8</accession>
<dbReference type="AlphaFoldDB" id="A0ABD0AME8"/>
<organism evidence="2 3">
    <name type="scientific">Limosilactobacillus fermentum</name>
    <name type="common">Lactobacillus fermentum</name>
    <dbReference type="NCBI Taxonomy" id="1613"/>
    <lineage>
        <taxon>Bacteria</taxon>
        <taxon>Bacillati</taxon>
        <taxon>Bacillota</taxon>
        <taxon>Bacilli</taxon>
        <taxon>Lactobacillales</taxon>
        <taxon>Lactobacillaceae</taxon>
        <taxon>Limosilactobacillus</taxon>
    </lineage>
</organism>
<evidence type="ECO:0000259" key="1">
    <source>
        <dbReference type="PROSITE" id="PS50902"/>
    </source>
</evidence>
<evidence type="ECO:0000313" key="3">
    <source>
        <dbReference type="Proteomes" id="UP000653631"/>
    </source>
</evidence>
<reference evidence="2 3" key="1">
    <citation type="submission" date="2021-01" db="EMBL/GenBank/DDBJ databases">
        <title>Development of a method for detection of lactic acid bacteria that cause putrefactive shochu mash.</title>
        <authorList>
            <person name="Takashita H."/>
            <person name="Fujihara E."/>
            <person name="Takayama K."/>
            <person name="Yamamoto H."/>
            <person name="Mizutani M."/>
            <person name="Kajiwara Y."/>
        </authorList>
    </citation>
    <scope>NUCLEOTIDE SEQUENCE [LARGE SCALE GENOMIC DNA]</scope>
    <source>
        <strain evidence="2 3">01-B1</strain>
    </source>
</reference>
<dbReference type="PROSITE" id="PS50902">
    <property type="entry name" value="FLAVODOXIN_LIKE"/>
    <property type="match status" value="1"/>
</dbReference>
<name>A0ABD0AME8_LIMFE</name>
<dbReference type="Proteomes" id="UP000653631">
    <property type="component" value="Unassembled WGS sequence"/>
</dbReference>
<gene>
    <name evidence="2" type="ORF">LF01B1_14990</name>
</gene>
<proteinExistence type="predicted"/>
<protein>
    <recommendedName>
        <fullName evidence="1">Flavodoxin-like domain-containing protein</fullName>
    </recommendedName>
</protein>
<evidence type="ECO:0000313" key="2">
    <source>
        <dbReference type="EMBL" id="GIC72484.1"/>
    </source>
</evidence>
<dbReference type="Pfam" id="PF00258">
    <property type="entry name" value="Flavodoxin_1"/>
    <property type="match status" value="1"/>
</dbReference>
<dbReference type="Gene3D" id="3.40.50.360">
    <property type="match status" value="1"/>
</dbReference>
<dbReference type="EMBL" id="BOLH01000016">
    <property type="protein sequence ID" value="GIC72484.1"/>
    <property type="molecule type" value="Genomic_DNA"/>
</dbReference>
<dbReference type="InterPro" id="IPR008254">
    <property type="entry name" value="Flavodoxin/NO_synth"/>
</dbReference>
<dbReference type="InterPro" id="IPR029039">
    <property type="entry name" value="Flavoprotein-like_sf"/>
</dbReference>
<dbReference type="SUPFAM" id="SSF52218">
    <property type="entry name" value="Flavoproteins"/>
    <property type="match status" value="1"/>
</dbReference>
<sequence>MFFLLNAILDLNQTRRGESPTLSIIYATISGHNLELADYLQEQVASWPLAVMTADAAVAELPTGPLFFCPATYGAGELTDDGDLFLTDLTSSPLNGQPFWVVGIGDQCYDDDFGAAVLHADQVLRAAGGNQLAAPMIIDYELDDLAKDTLKKPLAQIKETLLDKP</sequence>